<dbReference type="Proteomes" id="UP000632740">
    <property type="component" value="Unassembled WGS sequence"/>
</dbReference>
<keyword evidence="2" id="KW-1185">Reference proteome</keyword>
<evidence type="ECO:0000313" key="1">
    <source>
        <dbReference type="EMBL" id="GIG23311.1"/>
    </source>
</evidence>
<proteinExistence type="predicted"/>
<reference evidence="1" key="1">
    <citation type="submission" date="2021-01" db="EMBL/GenBank/DDBJ databases">
        <title>Whole genome shotgun sequence of Cellulomonas chitinilytica NBRC 110799.</title>
        <authorList>
            <person name="Komaki H."/>
            <person name="Tamura T."/>
        </authorList>
    </citation>
    <scope>NUCLEOTIDE SEQUENCE</scope>
    <source>
        <strain evidence="1">NBRC 110799</strain>
    </source>
</reference>
<sequence>MSARAEAAAFGDEVMNVSDELEIRQLLRDARDEAAAVAGIEDGVARLRRARDAQSALAQLPPDRLRAAIELRRIELDGAPR</sequence>
<dbReference type="AlphaFoldDB" id="A0A919P826"/>
<name>A0A919P826_9CELL</name>
<gene>
    <name evidence="1" type="ORF">Cch01nite_40350</name>
</gene>
<evidence type="ECO:0000313" key="2">
    <source>
        <dbReference type="Proteomes" id="UP000632740"/>
    </source>
</evidence>
<comment type="caution">
    <text evidence="1">The sequence shown here is derived from an EMBL/GenBank/DDBJ whole genome shotgun (WGS) entry which is preliminary data.</text>
</comment>
<dbReference type="EMBL" id="BONK01000018">
    <property type="protein sequence ID" value="GIG23311.1"/>
    <property type="molecule type" value="Genomic_DNA"/>
</dbReference>
<dbReference type="RefSeq" id="WP_203758322.1">
    <property type="nucleotide sequence ID" value="NZ_BONK01000018.1"/>
</dbReference>
<organism evidence="1 2">
    <name type="scientific">Cellulomonas chitinilytica</name>
    <dbReference type="NCBI Taxonomy" id="398759"/>
    <lineage>
        <taxon>Bacteria</taxon>
        <taxon>Bacillati</taxon>
        <taxon>Actinomycetota</taxon>
        <taxon>Actinomycetes</taxon>
        <taxon>Micrococcales</taxon>
        <taxon>Cellulomonadaceae</taxon>
        <taxon>Cellulomonas</taxon>
    </lineage>
</organism>
<protein>
    <submittedName>
        <fullName evidence="1">Uncharacterized protein</fullName>
    </submittedName>
</protein>
<accession>A0A919P826</accession>